<comment type="cofactor">
    <cofactor evidence="2">
        <name>Mg(2+)</name>
        <dbReference type="ChEBI" id="CHEBI:18420"/>
    </cofactor>
</comment>
<keyword evidence="5" id="KW-0808">Transferase</keyword>
<evidence type="ECO:0000256" key="8">
    <source>
        <dbReference type="ARBA" id="ARBA00022777"/>
    </source>
</evidence>
<name>A0AAD9MP87_PROWI</name>
<evidence type="ECO:0000256" key="1">
    <source>
        <dbReference type="ARBA" id="ARBA00001771"/>
    </source>
</evidence>
<evidence type="ECO:0000256" key="2">
    <source>
        <dbReference type="ARBA" id="ARBA00001946"/>
    </source>
</evidence>
<comment type="pathway">
    <text evidence="3">Cofactor biosynthesis; thiamine diphosphate biosynthesis; 4-methyl-5-(2-phosphoethyl)-thiazole from 5-(2-hydroxyethyl)-4-methylthiazole: step 1/1.</text>
</comment>
<keyword evidence="7" id="KW-0547">Nucleotide-binding</keyword>
<evidence type="ECO:0000313" key="12">
    <source>
        <dbReference type="EMBL" id="KAK2080566.1"/>
    </source>
</evidence>
<protein>
    <recommendedName>
        <fullName evidence="4">hydroxyethylthiazole kinase</fullName>
        <ecNumber evidence="4">2.7.1.50</ecNumber>
    </recommendedName>
</protein>
<keyword evidence="11" id="KW-0784">Thiamine biosynthesis</keyword>
<dbReference type="AlphaFoldDB" id="A0AAD9MP87"/>
<dbReference type="GO" id="GO:0009228">
    <property type="term" value="P:thiamine biosynthetic process"/>
    <property type="evidence" value="ECO:0007669"/>
    <property type="project" value="UniProtKB-KW"/>
</dbReference>
<sequence length="176" mass="17960">MANLCKELLALKPAVVRGNASEILALGAATGKTQTRGVDSSHGAEDALPAARAIASLHSCVVAVSGEVDFVTDGDCVAMVHNGDALLQAITATGCSVTALIAAFVVAARGTPESDLVATAHALAFFNVAAEAALERLPKPVGPGSFRVGLLDQLYLLRGEDIASRAKFGVYATRSD</sequence>
<dbReference type="GO" id="GO:0004417">
    <property type="term" value="F:hydroxyethylthiazole kinase activity"/>
    <property type="evidence" value="ECO:0007669"/>
    <property type="project" value="UniProtKB-EC"/>
</dbReference>
<organism evidence="12 13">
    <name type="scientific">Prototheca wickerhamii</name>
    <dbReference type="NCBI Taxonomy" id="3111"/>
    <lineage>
        <taxon>Eukaryota</taxon>
        <taxon>Viridiplantae</taxon>
        <taxon>Chlorophyta</taxon>
        <taxon>core chlorophytes</taxon>
        <taxon>Trebouxiophyceae</taxon>
        <taxon>Chlorellales</taxon>
        <taxon>Chlorellaceae</taxon>
        <taxon>Prototheca</taxon>
    </lineage>
</organism>
<keyword evidence="6" id="KW-0479">Metal-binding</keyword>
<evidence type="ECO:0000256" key="10">
    <source>
        <dbReference type="ARBA" id="ARBA00022842"/>
    </source>
</evidence>
<gene>
    <name evidence="12" type="ORF">QBZ16_000420</name>
</gene>
<dbReference type="PRINTS" id="PR01099">
    <property type="entry name" value="HYETHTZKNASE"/>
</dbReference>
<dbReference type="GO" id="GO:0000287">
    <property type="term" value="F:magnesium ion binding"/>
    <property type="evidence" value="ECO:0007669"/>
    <property type="project" value="InterPro"/>
</dbReference>
<evidence type="ECO:0000256" key="6">
    <source>
        <dbReference type="ARBA" id="ARBA00022723"/>
    </source>
</evidence>
<keyword evidence="13" id="KW-1185">Reference proteome</keyword>
<reference evidence="12" key="1">
    <citation type="submission" date="2021-01" db="EMBL/GenBank/DDBJ databases">
        <authorList>
            <person name="Eckstrom K.M.E."/>
        </authorList>
    </citation>
    <scope>NUCLEOTIDE SEQUENCE</scope>
    <source>
        <strain evidence="12">UVCC 0001</strain>
    </source>
</reference>
<dbReference type="SUPFAM" id="SSF53613">
    <property type="entry name" value="Ribokinase-like"/>
    <property type="match status" value="1"/>
</dbReference>
<dbReference type="EC" id="2.7.1.50" evidence="4"/>
<evidence type="ECO:0000256" key="11">
    <source>
        <dbReference type="ARBA" id="ARBA00022977"/>
    </source>
</evidence>
<evidence type="ECO:0000256" key="4">
    <source>
        <dbReference type="ARBA" id="ARBA00012129"/>
    </source>
</evidence>
<comment type="caution">
    <text evidence="12">The sequence shown here is derived from an EMBL/GenBank/DDBJ whole genome shotgun (WGS) entry which is preliminary data.</text>
</comment>
<proteinExistence type="predicted"/>
<dbReference type="Gene3D" id="3.40.1190.20">
    <property type="match status" value="1"/>
</dbReference>
<evidence type="ECO:0000256" key="5">
    <source>
        <dbReference type="ARBA" id="ARBA00022679"/>
    </source>
</evidence>
<dbReference type="Pfam" id="PF02110">
    <property type="entry name" value="HK"/>
    <property type="match status" value="1"/>
</dbReference>
<dbReference type="InterPro" id="IPR000417">
    <property type="entry name" value="Hyethyz_kinase"/>
</dbReference>
<accession>A0AAD9MP87</accession>
<keyword evidence="10" id="KW-0460">Magnesium</keyword>
<dbReference type="InterPro" id="IPR029056">
    <property type="entry name" value="Ribokinase-like"/>
</dbReference>
<keyword evidence="9" id="KW-0067">ATP-binding</keyword>
<keyword evidence="8" id="KW-0418">Kinase</keyword>
<evidence type="ECO:0000256" key="7">
    <source>
        <dbReference type="ARBA" id="ARBA00022741"/>
    </source>
</evidence>
<evidence type="ECO:0000256" key="9">
    <source>
        <dbReference type="ARBA" id="ARBA00022840"/>
    </source>
</evidence>
<evidence type="ECO:0000313" key="13">
    <source>
        <dbReference type="Proteomes" id="UP001255856"/>
    </source>
</evidence>
<comment type="catalytic activity">
    <reaction evidence="1">
        <text>5-(2-hydroxyethyl)-4-methylthiazole + ATP = 4-methyl-5-(2-phosphooxyethyl)-thiazole + ADP + H(+)</text>
        <dbReference type="Rhea" id="RHEA:24212"/>
        <dbReference type="ChEBI" id="CHEBI:15378"/>
        <dbReference type="ChEBI" id="CHEBI:17957"/>
        <dbReference type="ChEBI" id="CHEBI:30616"/>
        <dbReference type="ChEBI" id="CHEBI:58296"/>
        <dbReference type="ChEBI" id="CHEBI:456216"/>
        <dbReference type="EC" id="2.7.1.50"/>
    </reaction>
</comment>
<dbReference type="EMBL" id="JASFZW010000001">
    <property type="protein sequence ID" value="KAK2080566.1"/>
    <property type="molecule type" value="Genomic_DNA"/>
</dbReference>
<dbReference type="GO" id="GO:0005524">
    <property type="term" value="F:ATP binding"/>
    <property type="evidence" value="ECO:0007669"/>
    <property type="project" value="UniProtKB-KW"/>
</dbReference>
<dbReference type="Proteomes" id="UP001255856">
    <property type="component" value="Unassembled WGS sequence"/>
</dbReference>
<evidence type="ECO:0000256" key="3">
    <source>
        <dbReference type="ARBA" id="ARBA00004868"/>
    </source>
</evidence>